<dbReference type="Pfam" id="PF00440">
    <property type="entry name" value="TetR_N"/>
    <property type="match status" value="1"/>
</dbReference>
<evidence type="ECO:0000256" key="3">
    <source>
        <dbReference type="ARBA" id="ARBA00023163"/>
    </source>
</evidence>
<dbReference type="RefSeq" id="WP_036657767.1">
    <property type="nucleotide sequence ID" value="NZ_JQCR01000003.1"/>
</dbReference>
<evidence type="ECO:0000256" key="1">
    <source>
        <dbReference type="ARBA" id="ARBA00023015"/>
    </source>
</evidence>
<dbReference type="PANTHER" id="PTHR47506">
    <property type="entry name" value="TRANSCRIPTIONAL REGULATORY PROTEIN"/>
    <property type="match status" value="1"/>
</dbReference>
<dbReference type="InterPro" id="IPR036271">
    <property type="entry name" value="Tet_transcr_reg_TetR-rel_C_sf"/>
</dbReference>
<dbReference type="SUPFAM" id="SSF46689">
    <property type="entry name" value="Homeodomain-like"/>
    <property type="match status" value="1"/>
</dbReference>
<dbReference type="PANTHER" id="PTHR47506:SF10">
    <property type="entry name" value="TRANSCRIPTIONAL REGULATORY PROTEIN"/>
    <property type="match status" value="1"/>
</dbReference>
<dbReference type="Pfam" id="PF16925">
    <property type="entry name" value="TetR_C_13"/>
    <property type="match status" value="1"/>
</dbReference>
<feature type="domain" description="HTH tetR-type" evidence="5">
    <location>
        <begin position="6"/>
        <end position="66"/>
    </location>
</feature>
<protein>
    <submittedName>
        <fullName evidence="6">TetR family transcriptional regulator</fullName>
    </submittedName>
</protein>
<name>A0A098M651_9BACL</name>
<dbReference type="SUPFAM" id="SSF48498">
    <property type="entry name" value="Tetracyclin repressor-like, C-terminal domain"/>
    <property type="match status" value="1"/>
</dbReference>
<dbReference type="AlphaFoldDB" id="A0A098M651"/>
<dbReference type="GO" id="GO:0003677">
    <property type="term" value="F:DNA binding"/>
    <property type="evidence" value="ECO:0007669"/>
    <property type="project" value="UniProtKB-UniRule"/>
</dbReference>
<evidence type="ECO:0000313" key="6">
    <source>
        <dbReference type="EMBL" id="KGE18045.1"/>
    </source>
</evidence>
<dbReference type="eggNOG" id="COG1309">
    <property type="taxonomic scope" value="Bacteria"/>
</dbReference>
<reference evidence="6 7" key="1">
    <citation type="submission" date="2014-08" db="EMBL/GenBank/DDBJ databases">
        <authorList>
            <person name="den Bakker H.C."/>
        </authorList>
    </citation>
    <scope>NUCLEOTIDE SEQUENCE [LARGE SCALE GENOMIC DNA]</scope>
    <source>
        <strain evidence="6 7">DSM 18334</strain>
    </source>
</reference>
<organism evidence="6 7">
    <name type="scientific">Paenibacillus wynnii</name>
    <dbReference type="NCBI Taxonomy" id="268407"/>
    <lineage>
        <taxon>Bacteria</taxon>
        <taxon>Bacillati</taxon>
        <taxon>Bacillota</taxon>
        <taxon>Bacilli</taxon>
        <taxon>Bacillales</taxon>
        <taxon>Paenibacillaceae</taxon>
        <taxon>Paenibacillus</taxon>
    </lineage>
</organism>
<feature type="DNA-binding region" description="H-T-H motif" evidence="4">
    <location>
        <begin position="29"/>
        <end position="48"/>
    </location>
</feature>
<dbReference type="Proteomes" id="UP000029734">
    <property type="component" value="Unassembled WGS sequence"/>
</dbReference>
<proteinExistence type="predicted"/>
<dbReference type="Gene3D" id="1.10.357.10">
    <property type="entry name" value="Tetracycline Repressor, domain 2"/>
    <property type="match status" value="1"/>
</dbReference>
<evidence type="ECO:0000313" key="7">
    <source>
        <dbReference type="Proteomes" id="UP000029734"/>
    </source>
</evidence>
<gene>
    <name evidence="6" type="ORF">PWYN_26240</name>
</gene>
<dbReference type="InterPro" id="IPR001647">
    <property type="entry name" value="HTH_TetR"/>
</dbReference>
<reference evidence="6 7" key="2">
    <citation type="submission" date="2014-10" db="EMBL/GenBank/DDBJ databases">
        <title>Comparative genomics of the Paenibacillus odorifer group.</title>
        <authorList>
            <person name="Tsai Y.-C."/>
            <person name="Martin N."/>
            <person name="Korlach J."/>
            <person name="Wiedmann M."/>
        </authorList>
    </citation>
    <scope>NUCLEOTIDE SEQUENCE [LARGE SCALE GENOMIC DNA]</scope>
    <source>
        <strain evidence="6 7">DSM 18334</strain>
    </source>
</reference>
<accession>A0A098M651</accession>
<dbReference type="InterPro" id="IPR011075">
    <property type="entry name" value="TetR_C"/>
</dbReference>
<dbReference type="InterPro" id="IPR009057">
    <property type="entry name" value="Homeodomain-like_sf"/>
</dbReference>
<dbReference type="Gene3D" id="1.10.10.60">
    <property type="entry name" value="Homeodomain-like"/>
    <property type="match status" value="1"/>
</dbReference>
<keyword evidence="3" id="KW-0804">Transcription</keyword>
<dbReference type="STRING" id="268407.PWYN_26240"/>
<evidence type="ECO:0000256" key="4">
    <source>
        <dbReference type="PROSITE-ProRule" id="PRU00335"/>
    </source>
</evidence>
<keyword evidence="7" id="KW-1185">Reference proteome</keyword>
<evidence type="ECO:0000259" key="5">
    <source>
        <dbReference type="PROSITE" id="PS50977"/>
    </source>
</evidence>
<dbReference type="PROSITE" id="PS50977">
    <property type="entry name" value="HTH_TETR_2"/>
    <property type="match status" value="1"/>
</dbReference>
<comment type="caution">
    <text evidence="6">The sequence shown here is derived from an EMBL/GenBank/DDBJ whole genome shotgun (WGS) entry which is preliminary data.</text>
</comment>
<sequence>MARNKEFNVDTVLSKAMTVFWRQGYELTSMQDLVTHMGIHKRSMYDTFGDKHNLFMKVLDRYAEIAESKMDQRIQSLPTAIEAIRLLFDMALHKEESEPLGCLIVNTATELSLHDPEAAEKVNDSFSRTEKILLEIVKHGQDQGEIPKNLDPSALSEYLNNALVGFRVMVKVTRDSSKLQRILDTTLSILERR</sequence>
<evidence type="ECO:0000256" key="2">
    <source>
        <dbReference type="ARBA" id="ARBA00023125"/>
    </source>
</evidence>
<dbReference type="OrthoDB" id="9795242at2"/>
<dbReference type="EMBL" id="JQCR01000003">
    <property type="protein sequence ID" value="KGE18045.1"/>
    <property type="molecule type" value="Genomic_DNA"/>
</dbReference>
<keyword evidence="2 4" id="KW-0238">DNA-binding</keyword>
<keyword evidence="1" id="KW-0805">Transcription regulation</keyword>